<reference evidence="1" key="2">
    <citation type="journal article" date="2007" name="Science">
        <title>Draft genome sequence of the sexually transmitted pathogen Trichomonas vaginalis.</title>
        <authorList>
            <person name="Carlton J.M."/>
            <person name="Hirt R.P."/>
            <person name="Silva J.C."/>
            <person name="Delcher A.L."/>
            <person name="Schatz M."/>
            <person name="Zhao Q."/>
            <person name="Wortman J.R."/>
            <person name="Bidwell S.L."/>
            <person name="Alsmark U.C.M."/>
            <person name="Besteiro S."/>
            <person name="Sicheritz-Ponten T."/>
            <person name="Noel C.J."/>
            <person name="Dacks J.B."/>
            <person name="Foster P.G."/>
            <person name="Simillion C."/>
            <person name="Van de Peer Y."/>
            <person name="Miranda-Saavedra D."/>
            <person name="Barton G.J."/>
            <person name="Westrop G.D."/>
            <person name="Mueller S."/>
            <person name="Dessi D."/>
            <person name="Fiori P.L."/>
            <person name="Ren Q."/>
            <person name="Paulsen I."/>
            <person name="Zhang H."/>
            <person name="Bastida-Corcuera F.D."/>
            <person name="Simoes-Barbosa A."/>
            <person name="Brown M.T."/>
            <person name="Hayes R.D."/>
            <person name="Mukherjee M."/>
            <person name="Okumura C.Y."/>
            <person name="Schneider R."/>
            <person name="Smith A.J."/>
            <person name="Vanacova S."/>
            <person name="Villalvazo M."/>
            <person name="Haas B.J."/>
            <person name="Pertea M."/>
            <person name="Feldblyum T.V."/>
            <person name="Utterback T.R."/>
            <person name="Shu C.L."/>
            <person name="Osoegawa K."/>
            <person name="de Jong P.J."/>
            <person name="Hrdy I."/>
            <person name="Horvathova L."/>
            <person name="Zubacova Z."/>
            <person name="Dolezal P."/>
            <person name="Malik S.B."/>
            <person name="Logsdon J.M. Jr."/>
            <person name="Henze K."/>
            <person name="Gupta A."/>
            <person name="Wang C.C."/>
            <person name="Dunne R.L."/>
            <person name="Upcroft J.A."/>
            <person name="Upcroft P."/>
            <person name="White O."/>
            <person name="Salzberg S.L."/>
            <person name="Tang P."/>
            <person name="Chiu C.-H."/>
            <person name="Lee Y.-S."/>
            <person name="Embley T.M."/>
            <person name="Coombs G.H."/>
            <person name="Mottram J.C."/>
            <person name="Tachezy J."/>
            <person name="Fraser-Liggett C.M."/>
            <person name="Johnson P.J."/>
        </authorList>
    </citation>
    <scope>NUCLEOTIDE SEQUENCE [LARGE SCALE GENOMIC DNA]</scope>
    <source>
        <strain evidence="1">G3</strain>
    </source>
</reference>
<evidence type="ECO:0000313" key="2">
    <source>
        <dbReference type="Proteomes" id="UP000001542"/>
    </source>
</evidence>
<dbReference type="InParanoid" id="A2DNC9"/>
<name>A2DNC9_TRIV3</name>
<dbReference type="VEuPathDB" id="TrichDB:TVAG_306390"/>
<evidence type="ECO:0000313" key="1">
    <source>
        <dbReference type="EMBL" id="EAY18117.1"/>
    </source>
</evidence>
<keyword evidence="2" id="KW-1185">Reference proteome</keyword>
<dbReference type="KEGG" id="tva:5463623"/>
<reference evidence="1" key="1">
    <citation type="submission" date="2006-10" db="EMBL/GenBank/DDBJ databases">
        <authorList>
            <person name="Amadeo P."/>
            <person name="Zhao Q."/>
            <person name="Wortman J."/>
            <person name="Fraser-Liggett C."/>
            <person name="Carlton J."/>
        </authorList>
    </citation>
    <scope>NUCLEOTIDE SEQUENCE</scope>
    <source>
        <strain evidence="1">G3</strain>
    </source>
</reference>
<organism evidence="1 2">
    <name type="scientific">Trichomonas vaginalis (strain ATCC PRA-98 / G3)</name>
    <dbReference type="NCBI Taxonomy" id="412133"/>
    <lineage>
        <taxon>Eukaryota</taxon>
        <taxon>Metamonada</taxon>
        <taxon>Parabasalia</taxon>
        <taxon>Trichomonadida</taxon>
        <taxon>Trichomonadidae</taxon>
        <taxon>Trichomonas</taxon>
    </lineage>
</organism>
<dbReference type="VEuPathDB" id="TrichDB:TVAGG3_1024540"/>
<protein>
    <submittedName>
        <fullName evidence="1">Uncharacterized protein</fullName>
    </submittedName>
</protein>
<dbReference type="EMBL" id="DS113222">
    <property type="protein sequence ID" value="EAY18117.1"/>
    <property type="molecule type" value="Genomic_DNA"/>
</dbReference>
<dbReference type="RefSeq" id="XP_001579103.1">
    <property type="nucleotide sequence ID" value="XM_001579053.1"/>
</dbReference>
<dbReference type="Proteomes" id="UP000001542">
    <property type="component" value="Unassembled WGS sequence"/>
</dbReference>
<accession>A2DNC9</accession>
<dbReference type="AlphaFoldDB" id="A2DNC9"/>
<dbReference type="SMR" id="A2DNC9"/>
<proteinExistence type="predicted"/>
<sequence length="193" mass="22874">MNIEILPSFCKMMVPLWEMERFNTSEKMQLMICNKKKQVKVVVVTKNSNVSILDQLFMKELITPQYVHNNVILSKNVKFDAYNVKSEDCIFVFDDKERNTLDYDEIETIISLTKDRHNESDISVRARAAADNSFRREIQRLNDIKFNKRQLKRNFNYKLNIEEDKTTNTHQNKTQTIIPSSNFISNTPLPKFW</sequence>
<gene>
    <name evidence="1" type="ORF">TVAG_306390</name>
</gene>